<feature type="coiled-coil region" evidence="5">
    <location>
        <begin position="896"/>
        <end position="930"/>
    </location>
</feature>
<evidence type="ECO:0000313" key="9">
    <source>
        <dbReference type="Proteomes" id="UP000189703"/>
    </source>
</evidence>
<dbReference type="GO" id="GO:0016020">
    <property type="term" value="C:membrane"/>
    <property type="evidence" value="ECO:0007669"/>
    <property type="project" value="UniProtKB-SubCell"/>
</dbReference>
<keyword evidence="5" id="KW-0175">Coiled coil</keyword>
<keyword evidence="9" id="KW-1185">Reference proteome</keyword>
<keyword evidence="2 7" id="KW-0812">Transmembrane</keyword>
<dbReference type="GO" id="GO:0080115">
    <property type="term" value="F:myosin XI tail binding"/>
    <property type="evidence" value="ECO:0007669"/>
    <property type="project" value="UniProtKB-ARBA"/>
</dbReference>
<feature type="domain" description="GTD-binding" evidence="8">
    <location>
        <begin position="606"/>
        <end position="704"/>
    </location>
</feature>
<dbReference type="Pfam" id="PF04576">
    <property type="entry name" value="Zein-binding"/>
    <property type="match status" value="1"/>
</dbReference>
<proteinExistence type="predicted"/>
<dbReference type="RefSeq" id="XP_010278090.1">
    <property type="nucleotide sequence ID" value="XM_010279788.2"/>
</dbReference>
<dbReference type="eggNOG" id="ENOG502QPSJ">
    <property type="taxonomic scope" value="Eukaryota"/>
</dbReference>
<dbReference type="RefSeq" id="XP_010278089.1">
    <property type="nucleotide sequence ID" value="XM_010279787.2"/>
</dbReference>
<feature type="transmembrane region" description="Helical" evidence="7">
    <location>
        <begin position="20"/>
        <end position="44"/>
    </location>
</feature>
<dbReference type="RefSeq" id="XP_010278091.1">
    <property type="nucleotide sequence ID" value="XM_010279789.2"/>
</dbReference>
<evidence type="ECO:0000256" key="3">
    <source>
        <dbReference type="ARBA" id="ARBA00022989"/>
    </source>
</evidence>
<dbReference type="InterPro" id="IPR007656">
    <property type="entry name" value="GTD-bd"/>
</dbReference>
<evidence type="ECO:0000256" key="5">
    <source>
        <dbReference type="SAM" id="Coils"/>
    </source>
</evidence>
<sequence length="960" mass="107029">MATGRISLQVQRDSRGYTTVLASAVLEWLLIFLLFINAAFSYLLTKFARYFELQVPCVLCSRLDHVFGNEQPGFYKDLICSKHKSEISSLVLCHIHGKLADVHEMCEGCLFSLAAEKPDTEAYRLLVGKLGMDTEHCFDQDPLIQEPTSDSLNTKHCSCCNEPWRSRSSMHKFLQTKLNGSKFAEFDLPLPHSIGPGHLHHQEVLKKRRGKSSGSVLISNQRGHGFDHLSHVGYTGLKITSDSESEVHISDDDNNDEIALTGETESLKEEFVAQCVKPETPIISEMLPKSLSNDFIPEKLIHRVSTADSSLLVPHVQLDGKYQVNETNDIREDFQAHSSQSESFTNCSEKLHKDPSDDLTSQKLIDQSSANESLLVPSVQLDEGEPCKVEPSSSSAIEHGLEELNWHQVERKANPSAPPEPISPDVVTASSNAAEAPTDISGANLDVTGTSGIEKTPIAEGTTVCKPENVLTTATEQYLKADQISNDPGSTVLNYMDLSDAYKLAISNRGSQISGMLEKQLSGKDSSRVSEDLKLLLSQISASRGLELPFNEMSPRVYGIGDESKISDSSSYAGMQILQKRISLERNESGLESWDGSIISEFEGESIVDRLKRQVEYDRKSMSALYKELEEERNASAIAANQAMAMITRLQEEKAALHMEALQYLRMMEEQSEYDMEALQKANSLLAEREKMIQDLETELEFYKKKFPTDSVVEEIQEQICDLKGGDMRLEHSDLSGTETSTTVSCNSTFIKKCEGSDNPEGTDLVHGDNDMIITKDPLLDFEDERLYISQCLKKLEKKLYLFSNNGVHVSMCNGSYSGSEAHVLEKLHNEKMIQGYVQEEVNSSLQKDQFLSRGSPPAEESSSPSFGDPLFGSKSNHHVDGDGEHSSIVGRETDLIAFANEMSDLNYRLESLEADQNFLEHSINSLQNEDEGLQFIQEIAHHLRELRRILMRRRGQAVA</sequence>
<evidence type="ECO:0000256" key="2">
    <source>
        <dbReference type="ARBA" id="ARBA00022692"/>
    </source>
</evidence>
<evidence type="ECO:0000256" key="7">
    <source>
        <dbReference type="SAM" id="Phobius"/>
    </source>
</evidence>
<name>A0A1U8BA58_NELNU</name>
<evidence type="ECO:0000313" key="12">
    <source>
        <dbReference type="RefSeq" id="XP_010278091.1"/>
    </source>
</evidence>
<dbReference type="Proteomes" id="UP000189703">
    <property type="component" value="Unplaced"/>
</dbReference>
<reference evidence="10 11" key="1">
    <citation type="submission" date="2025-04" db="UniProtKB">
        <authorList>
            <consortium name="RefSeq"/>
        </authorList>
    </citation>
    <scope>IDENTIFICATION</scope>
</reference>
<gene>
    <name evidence="10 11 12 13" type="primary">LOC104612396</name>
</gene>
<feature type="compositionally biased region" description="Polar residues" evidence="6">
    <location>
        <begin position="336"/>
        <end position="348"/>
    </location>
</feature>
<keyword evidence="4 7" id="KW-0472">Membrane</keyword>
<keyword evidence="3 7" id="KW-1133">Transmembrane helix</keyword>
<dbReference type="KEGG" id="nnu:104612396"/>
<dbReference type="OMA" id="YWDLICS"/>
<dbReference type="RefSeq" id="XP_010278092.1">
    <property type="nucleotide sequence ID" value="XM_010279790.2"/>
</dbReference>
<evidence type="ECO:0000313" key="13">
    <source>
        <dbReference type="RefSeq" id="XP_010278092.1"/>
    </source>
</evidence>
<dbReference type="GeneID" id="104612396"/>
<protein>
    <submittedName>
        <fullName evidence="10 11">Probable myosin-binding protein 4</fullName>
    </submittedName>
</protein>
<feature type="coiled-coil region" evidence="5">
    <location>
        <begin position="612"/>
        <end position="706"/>
    </location>
</feature>
<evidence type="ECO:0000259" key="8">
    <source>
        <dbReference type="PROSITE" id="PS51775"/>
    </source>
</evidence>
<organism evidence="9 12">
    <name type="scientific">Nelumbo nucifera</name>
    <name type="common">Sacred lotus</name>
    <dbReference type="NCBI Taxonomy" id="4432"/>
    <lineage>
        <taxon>Eukaryota</taxon>
        <taxon>Viridiplantae</taxon>
        <taxon>Streptophyta</taxon>
        <taxon>Embryophyta</taxon>
        <taxon>Tracheophyta</taxon>
        <taxon>Spermatophyta</taxon>
        <taxon>Magnoliopsida</taxon>
        <taxon>Proteales</taxon>
        <taxon>Nelumbonaceae</taxon>
        <taxon>Nelumbo</taxon>
    </lineage>
</organism>
<dbReference type="PANTHER" id="PTHR31448:SF32">
    <property type="entry name" value="MYOSIN-BINDING PROTEIN 1"/>
    <property type="match status" value="1"/>
</dbReference>
<evidence type="ECO:0000313" key="11">
    <source>
        <dbReference type="RefSeq" id="XP_010278090.1"/>
    </source>
</evidence>
<dbReference type="InterPro" id="IPR039306">
    <property type="entry name" value="MYOB"/>
</dbReference>
<feature type="region of interest" description="Disordered" evidence="6">
    <location>
        <begin position="847"/>
        <end position="887"/>
    </location>
</feature>
<evidence type="ECO:0000256" key="1">
    <source>
        <dbReference type="ARBA" id="ARBA00004167"/>
    </source>
</evidence>
<accession>A0A1U8BA58</accession>
<evidence type="ECO:0000313" key="10">
    <source>
        <dbReference type="RefSeq" id="XP_010278089.1"/>
    </source>
</evidence>
<dbReference type="AlphaFoldDB" id="A0A1U8BA58"/>
<dbReference type="PANTHER" id="PTHR31448">
    <property type="entry name" value="MYOSIN-BINDING PROTEIN 2"/>
    <property type="match status" value="1"/>
</dbReference>
<evidence type="ECO:0000256" key="6">
    <source>
        <dbReference type="SAM" id="MobiDB-lite"/>
    </source>
</evidence>
<dbReference type="OrthoDB" id="1047602at2759"/>
<dbReference type="PROSITE" id="PS51775">
    <property type="entry name" value="GTD_BINDING"/>
    <property type="match status" value="1"/>
</dbReference>
<feature type="compositionally biased region" description="Low complexity" evidence="6">
    <location>
        <begin position="856"/>
        <end position="866"/>
    </location>
</feature>
<comment type="subcellular location">
    <subcellularLocation>
        <location evidence="1">Membrane</location>
        <topology evidence="1">Single-pass membrane protein</topology>
    </subcellularLocation>
</comment>
<feature type="region of interest" description="Disordered" evidence="6">
    <location>
        <begin position="335"/>
        <end position="359"/>
    </location>
</feature>
<evidence type="ECO:0000256" key="4">
    <source>
        <dbReference type="ARBA" id="ARBA00023136"/>
    </source>
</evidence>